<reference evidence="2 3" key="2">
    <citation type="journal article" date="2014" name="J. Gen. Appl. Microbiol.">
        <title>The early diverging ascomycetous budding yeast Saitoella complicata has three histone deacetylases belonging to the Clr6, Hos2, and Rpd3 lineages.</title>
        <authorList>
            <person name="Nishida H."/>
            <person name="Matsumoto T."/>
            <person name="Kondo S."/>
            <person name="Hamamoto M."/>
            <person name="Yoshikawa H."/>
        </authorList>
    </citation>
    <scope>NUCLEOTIDE SEQUENCE [LARGE SCALE GENOMIC DNA]</scope>
    <source>
        <strain evidence="2 3">NRRL Y-17804</strain>
    </source>
</reference>
<name>A0A0E9NDZ8_SAICN</name>
<sequence length="292" mass="32493">MSTILSSTSASSSATTVTSCEVSQQEPVFQTGSGCLRPLFKLGRRAPRTLGLKAEDEKAVMARTGVVAIEIVEQCRGEVTIKDLLNSVPVTRKGGVLRDLRATIKITLRTKGEDFHERLDILKITAKKNKAMKKVIAFADKQKRKAMCPRFKEKRNTKFWTVEEHMDFEVALAEWYRMGDEFRAQQKKKKKAARRRQEDECQAQDSTQIIREFAEPGSTNGTESSIVGKEAGRRLESAGETKVKPSEDVLPPSLDSGHGVSNMAGGKYNQHIARSLSTPVIVNLVPKLFKLE</sequence>
<accession>A0A0E9NDZ8</accession>
<reference evidence="2 3" key="3">
    <citation type="journal article" date="2015" name="Genome Announc.">
        <title>Draft Genome Sequence of the Archiascomycetous Yeast Saitoella complicata.</title>
        <authorList>
            <person name="Yamauchi K."/>
            <person name="Kondo S."/>
            <person name="Hamamoto M."/>
            <person name="Takahashi Y."/>
            <person name="Ogura Y."/>
            <person name="Hayashi T."/>
            <person name="Nishida H."/>
        </authorList>
    </citation>
    <scope>NUCLEOTIDE SEQUENCE [LARGE SCALE GENOMIC DNA]</scope>
    <source>
        <strain evidence="2 3">NRRL Y-17804</strain>
    </source>
</reference>
<dbReference type="AlphaFoldDB" id="A0A0E9NDZ8"/>
<keyword evidence="3" id="KW-1185">Reference proteome</keyword>
<evidence type="ECO:0000313" key="2">
    <source>
        <dbReference type="EMBL" id="GAO48077.1"/>
    </source>
</evidence>
<reference evidence="2 3" key="1">
    <citation type="journal article" date="2011" name="J. Gen. Appl. Microbiol.">
        <title>Draft genome sequencing of the enigmatic yeast Saitoella complicata.</title>
        <authorList>
            <person name="Nishida H."/>
            <person name="Hamamoto M."/>
            <person name="Sugiyama J."/>
        </authorList>
    </citation>
    <scope>NUCLEOTIDE SEQUENCE [LARGE SCALE GENOMIC DNA]</scope>
    <source>
        <strain evidence="2 3">NRRL Y-17804</strain>
    </source>
</reference>
<dbReference type="EMBL" id="BACD03000012">
    <property type="protein sequence ID" value="GAO48077.1"/>
    <property type="molecule type" value="Genomic_DNA"/>
</dbReference>
<evidence type="ECO:0000313" key="3">
    <source>
        <dbReference type="Proteomes" id="UP000033140"/>
    </source>
</evidence>
<dbReference type="Proteomes" id="UP000033140">
    <property type="component" value="Unassembled WGS sequence"/>
</dbReference>
<comment type="caution">
    <text evidence="2">The sequence shown here is derived from an EMBL/GenBank/DDBJ whole genome shotgun (WGS) entry which is preliminary data.</text>
</comment>
<organism evidence="2 3">
    <name type="scientific">Saitoella complicata (strain BCRC 22490 / CBS 7301 / JCM 7358 / NBRC 10748 / NRRL Y-17804)</name>
    <dbReference type="NCBI Taxonomy" id="698492"/>
    <lineage>
        <taxon>Eukaryota</taxon>
        <taxon>Fungi</taxon>
        <taxon>Dikarya</taxon>
        <taxon>Ascomycota</taxon>
        <taxon>Taphrinomycotina</taxon>
        <taxon>Taphrinomycotina incertae sedis</taxon>
        <taxon>Saitoella</taxon>
    </lineage>
</organism>
<proteinExistence type="predicted"/>
<gene>
    <name evidence="2" type="ORF">G7K_2264-t1</name>
</gene>
<feature type="compositionally biased region" description="Basic and acidic residues" evidence="1">
    <location>
        <begin position="230"/>
        <end position="247"/>
    </location>
</feature>
<protein>
    <submittedName>
        <fullName evidence="2">Uncharacterized protein</fullName>
    </submittedName>
</protein>
<evidence type="ECO:0000256" key="1">
    <source>
        <dbReference type="SAM" id="MobiDB-lite"/>
    </source>
</evidence>
<feature type="region of interest" description="Disordered" evidence="1">
    <location>
        <begin position="213"/>
        <end position="262"/>
    </location>
</feature>